<evidence type="ECO:0000256" key="16">
    <source>
        <dbReference type="RuleBase" id="RU004171"/>
    </source>
</evidence>
<dbReference type="PIRSF" id="PIRSF036497">
    <property type="entry name" value="HDH_short"/>
    <property type="match status" value="1"/>
</dbReference>
<protein>
    <recommendedName>
        <fullName evidence="5 13">Homoserine dehydrogenase</fullName>
        <shortName evidence="13">HDH</shortName>
        <ecNumber evidence="5 13">1.1.1.3</ecNumber>
    </recommendedName>
</protein>
<dbReference type="FunFam" id="3.30.360.10:FF:000006">
    <property type="entry name" value="Bifunctional aspartokinase/homoserine dehydrogenase"/>
    <property type="match status" value="1"/>
</dbReference>
<evidence type="ECO:0000256" key="10">
    <source>
        <dbReference type="ARBA" id="ARBA00023167"/>
    </source>
</evidence>
<evidence type="ECO:0000256" key="8">
    <source>
        <dbReference type="ARBA" id="ARBA00022857"/>
    </source>
</evidence>
<comment type="similarity">
    <text evidence="4 13 16">Belongs to the homoserine dehydrogenase family.</text>
</comment>
<dbReference type="InterPro" id="IPR019811">
    <property type="entry name" value="HDH_CS"/>
</dbReference>
<gene>
    <name evidence="20" type="ORF">CA260_00940</name>
</gene>
<proteinExistence type="inferred from homology"/>
<dbReference type="InterPro" id="IPR005106">
    <property type="entry name" value="Asp/hSer_DH_NAD-bd"/>
</dbReference>
<dbReference type="GO" id="GO:0009089">
    <property type="term" value="P:lysine biosynthetic process via diaminopimelate"/>
    <property type="evidence" value="ECO:0007669"/>
    <property type="project" value="UniProtKB-ARBA"/>
</dbReference>
<dbReference type="Gene3D" id="3.30.360.10">
    <property type="entry name" value="Dihydrodipicolinate Reductase, domain 2"/>
    <property type="match status" value="1"/>
</dbReference>
<evidence type="ECO:0000256" key="15">
    <source>
        <dbReference type="PIRSR" id="PIRSR036497-2"/>
    </source>
</evidence>
<comment type="pathway">
    <text evidence="3">Amino-acid biosynthesis; L-methionine biosynthesis via de novo pathway; L-homoserine from L-aspartate: step 3/3.</text>
</comment>
<dbReference type="InterPro" id="IPR022697">
    <property type="entry name" value="HDH_short"/>
</dbReference>
<comment type="cofactor">
    <cofactor evidence="1">
        <name>a metal cation</name>
        <dbReference type="ChEBI" id="CHEBI:25213"/>
    </cofactor>
</comment>
<evidence type="ECO:0000256" key="13">
    <source>
        <dbReference type="PIRNR" id="PIRNR036497"/>
    </source>
</evidence>
<comment type="caution">
    <text evidence="20">The sequence shown here is derived from an EMBL/GenBank/DDBJ whole genome shotgun (WGS) entry which is preliminary data.</text>
</comment>
<feature type="active site" description="Proton donor" evidence="14">
    <location>
        <position position="249"/>
    </location>
</feature>
<keyword evidence="10 13" id="KW-0486">Methionine biosynthesis</keyword>
<dbReference type="GO" id="GO:0009090">
    <property type="term" value="P:homoserine biosynthetic process"/>
    <property type="evidence" value="ECO:0007669"/>
    <property type="project" value="UniProtKB-ARBA"/>
</dbReference>
<dbReference type="SUPFAM" id="SSF51735">
    <property type="entry name" value="NAD(P)-binding Rossmann-fold domains"/>
    <property type="match status" value="1"/>
</dbReference>
<evidence type="ECO:0000313" key="21">
    <source>
        <dbReference type="Proteomes" id="UP000248926"/>
    </source>
</evidence>
<dbReference type="GO" id="GO:0009086">
    <property type="term" value="P:methionine biosynthetic process"/>
    <property type="evidence" value="ECO:0007669"/>
    <property type="project" value="UniProtKB-KW"/>
</dbReference>
<evidence type="ECO:0000256" key="12">
    <source>
        <dbReference type="ARBA" id="ARBA00049031"/>
    </source>
</evidence>
<dbReference type="EMBL" id="NFZS01000001">
    <property type="protein sequence ID" value="RAO76528.1"/>
    <property type="molecule type" value="Genomic_DNA"/>
</dbReference>
<evidence type="ECO:0000256" key="5">
    <source>
        <dbReference type="ARBA" id="ARBA00013213"/>
    </source>
</evidence>
<dbReference type="PANTHER" id="PTHR43070">
    <property type="match status" value="1"/>
</dbReference>
<evidence type="ECO:0000256" key="6">
    <source>
        <dbReference type="ARBA" id="ARBA00022605"/>
    </source>
</evidence>
<evidence type="ECO:0000256" key="11">
    <source>
        <dbReference type="ARBA" id="ARBA00048841"/>
    </source>
</evidence>
<dbReference type="Proteomes" id="UP000248926">
    <property type="component" value="Unassembled WGS sequence"/>
</dbReference>
<keyword evidence="21" id="KW-1185">Reference proteome</keyword>
<evidence type="ECO:0000259" key="18">
    <source>
        <dbReference type="Pfam" id="PF00742"/>
    </source>
</evidence>
<dbReference type="GO" id="GO:0050661">
    <property type="term" value="F:NADP binding"/>
    <property type="evidence" value="ECO:0007669"/>
    <property type="project" value="InterPro"/>
</dbReference>
<feature type="region of interest" description="Disordered" evidence="17">
    <location>
        <begin position="1"/>
        <end position="20"/>
    </location>
</feature>
<dbReference type="PANTHER" id="PTHR43070:SF5">
    <property type="entry name" value="HOMOSERINE DEHYDROGENASE"/>
    <property type="match status" value="1"/>
</dbReference>
<dbReference type="Pfam" id="PF00742">
    <property type="entry name" value="Homoserine_dh"/>
    <property type="match status" value="1"/>
</dbReference>
<name>A0A328P2X2_9GAMM</name>
<dbReference type="UniPathway" id="UPA00051">
    <property type="reaction ID" value="UER00465"/>
</dbReference>
<reference evidence="20 21" key="1">
    <citation type="journal article" date="2018" name="Genet. Mol. Biol.">
        <title>The genome sequence of Dyella jiangningensis FCAV SCS01 from a lignocellulose-decomposing microbial consortium metagenome reveals potential for biotechnological applications.</title>
        <authorList>
            <person name="Desiderato J.G."/>
            <person name="Alvarenga D.O."/>
            <person name="Constancio M.T.L."/>
            <person name="Alves L.M.C."/>
            <person name="Varani A.M."/>
        </authorList>
    </citation>
    <scope>NUCLEOTIDE SEQUENCE [LARGE SCALE GENOMIC DNA]</scope>
    <source>
        <strain evidence="20 21">FCAV SCS01</strain>
    </source>
</reference>
<evidence type="ECO:0000256" key="9">
    <source>
        <dbReference type="ARBA" id="ARBA00023002"/>
    </source>
</evidence>
<feature type="binding site" evidence="15">
    <location>
        <begin position="41"/>
        <end position="46"/>
    </location>
    <ligand>
        <name>NADP(+)</name>
        <dbReference type="ChEBI" id="CHEBI:58349"/>
    </ligand>
</feature>
<evidence type="ECO:0000259" key="19">
    <source>
        <dbReference type="Pfam" id="PF03447"/>
    </source>
</evidence>
<keyword evidence="6 13" id="KW-0028">Amino-acid biosynthesis</keyword>
<dbReference type="SUPFAM" id="SSF55347">
    <property type="entry name" value="Glyceraldehyde-3-phosphate dehydrogenase-like, C-terminal domain"/>
    <property type="match status" value="1"/>
</dbReference>
<feature type="domain" description="Homoserine dehydrogenase catalytic" evidence="18">
    <location>
        <begin position="181"/>
        <end position="377"/>
    </location>
</feature>
<dbReference type="PROSITE" id="PS01042">
    <property type="entry name" value="HOMOSER_DHGENASE"/>
    <property type="match status" value="1"/>
</dbReference>
<evidence type="ECO:0000256" key="1">
    <source>
        <dbReference type="ARBA" id="ARBA00001920"/>
    </source>
</evidence>
<organism evidence="20 21">
    <name type="scientific">Dyella jiangningensis</name>
    <dbReference type="NCBI Taxonomy" id="1379159"/>
    <lineage>
        <taxon>Bacteria</taxon>
        <taxon>Pseudomonadati</taxon>
        <taxon>Pseudomonadota</taxon>
        <taxon>Gammaproteobacteria</taxon>
        <taxon>Lysobacterales</taxon>
        <taxon>Rhodanobacteraceae</taxon>
        <taxon>Dyella</taxon>
    </lineage>
</organism>
<dbReference type="InterPro" id="IPR011147">
    <property type="entry name" value="Bifunc_Aspkin/hSer_DH"/>
</dbReference>
<dbReference type="Gene3D" id="3.40.50.720">
    <property type="entry name" value="NAD(P)-binding Rossmann-like Domain"/>
    <property type="match status" value="1"/>
</dbReference>
<feature type="binding site" evidence="15">
    <location>
        <position position="234"/>
    </location>
    <ligand>
        <name>L-homoserine</name>
        <dbReference type="ChEBI" id="CHEBI:57476"/>
    </ligand>
</feature>
<evidence type="ECO:0000256" key="4">
    <source>
        <dbReference type="ARBA" id="ARBA00006753"/>
    </source>
</evidence>
<evidence type="ECO:0000313" key="20">
    <source>
        <dbReference type="EMBL" id="RAO76528.1"/>
    </source>
</evidence>
<evidence type="ECO:0000256" key="3">
    <source>
        <dbReference type="ARBA" id="ARBA00005062"/>
    </source>
</evidence>
<feature type="domain" description="Aspartate/homoserine dehydrogenase NAD-binding" evidence="19">
    <location>
        <begin position="41"/>
        <end position="173"/>
    </location>
</feature>
<accession>A0A328P2X2</accession>
<dbReference type="UniPathway" id="UPA00050">
    <property type="reaction ID" value="UER00063"/>
</dbReference>
<dbReference type="GO" id="GO:0009088">
    <property type="term" value="P:threonine biosynthetic process"/>
    <property type="evidence" value="ECO:0007669"/>
    <property type="project" value="UniProtKB-UniPathway"/>
</dbReference>
<dbReference type="EC" id="1.1.1.3" evidence="5 13"/>
<sequence>MEATVNLAVSSSLEQPSLPPHAAALPMVTARQRVLAVGLVGPGRVGSALLDQLRTAQPRLARAGLELKLCGVAASRRMWLDADDPELNGRYGGAQTWRPSNLDEFAAHVRGDDGRHALLIDCSASEAVASRYAEWLAQGIHVVTPNKLAGSGSFPRLQAIRAACVSGARFRYEATVCAGLPVVQTLRDLLDTGDELLAVEGMFSGTLAWLCHRHNGSRPFSALVREAHALGYTEPDPRDDLSGLDVARKLVILAREAGWALSLEDVQVQSLVPPELAAMSPEEALENLHLLDRAMAREVASAQTQGSVLRHVASLDAKGHASVRLAMLPASHPFAHSRLTDNIVQFTTHRYRDNPMLVQGPGAGPEVTAAGIFADLLRIAESLEVR</sequence>
<evidence type="ECO:0000256" key="14">
    <source>
        <dbReference type="PIRSR" id="PIRSR036497-1"/>
    </source>
</evidence>
<comment type="catalytic activity">
    <reaction evidence="12">
        <text>L-homoserine + NAD(+) = L-aspartate 4-semialdehyde + NADH + H(+)</text>
        <dbReference type="Rhea" id="RHEA:15757"/>
        <dbReference type="ChEBI" id="CHEBI:15378"/>
        <dbReference type="ChEBI" id="CHEBI:57476"/>
        <dbReference type="ChEBI" id="CHEBI:57540"/>
        <dbReference type="ChEBI" id="CHEBI:57945"/>
        <dbReference type="ChEBI" id="CHEBI:537519"/>
        <dbReference type="EC" id="1.1.1.3"/>
    </reaction>
    <physiologicalReaction direction="right-to-left" evidence="12">
        <dbReference type="Rhea" id="RHEA:15759"/>
    </physiologicalReaction>
</comment>
<keyword evidence="7 13" id="KW-0791">Threonine biosynthesis</keyword>
<keyword evidence="8 13" id="KW-0521">NADP</keyword>
<keyword evidence="9 13" id="KW-0560">Oxidoreductase</keyword>
<dbReference type="Pfam" id="PF03447">
    <property type="entry name" value="NAD_binding_3"/>
    <property type="match status" value="1"/>
</dbReference>
<comment type="pathway">
    <text evidence="2">Amino-acid biosynthesis; L-threonine biosynthesis; L-threonine from L-aspartate: step 3/5.</text>
</comment>
<feature type="binding site" evidence="15">
    <location>
        <position position="147"/>
    </location>
    <ligand>
        <name>NADPH</name>
        <dbReference type="ChEBI" id="CHEBI:57783"/>
    </ligand>
</feature>
<dbReference type="InterPro" id="IPR001342">
    <property type="entry name" value="HDH_cat"/>
</dbReference>
<evidence type="ECO:0000256" key="17">
    <source>
        <dbReference type="SAM" id="MobiDB-lite"/>
    </source>
</evidence>
<dbReference type="AlphaFoldDB" id="A0A328P2X2"/>
<evidence type="ECO:0000256" key="7">
    <source>
        <dbReference type="ARBA" id="ARBA00022697"/>
    </source>
</evidence>
<comment type="catalytic activity">
    <reaction evidence="11">
        <text>L-homoserine + NADP(+) = L-aspartate 4-semialdehyde + NADPH + H(+)</text>
        <dbReference type="Rhea" id="RHEA:15761"/>
        <dbReference type="ChEBI" id="CHEBI:15378"/>
        <dbReference type="ChEBI" id="CHEBI:57476"/>
        <dbReference type="ChEBI" id="CHEBI:57783"/>
        <dbReference type="ChEBI" id="CHEBI:58349"/>
        <dbReference type="ChEBI" id="CHEBI:537519"/>
        <dbReference type="EC" id="1.1.1.3"/>
    </reaction>
    <physiologicalReaction direction="right-to-left" evidence="11">
        <dbReference type="Rhea" id="RHEA:15763"/>
    </physiologicalReaction>
</comment>
<dbReference type="GO" id="GO:0004412">
    <property type="term" value="F:homoserine dehydrogenase activity"/>
    <property type="evidence" value="ECO:0007669"/>
    <property type="project" value="UniProtKB-EC"/>
</dbReference>
<evidence type="ECO:0000256" key="2">
    <source>
        <dbReference type="ARBA" id="ARBA00005056"/>
    </source>
</evidence>
<dbReference type="InterPro" id="IPR036291">
    <property type="entry name" value="NAD(P)-bd_dom_sf"/>
</dbReference>